<organism evidence="10 11">
    <name type="scientific">Metarhizium album (strain ARSEF 1941)</name>
    <dbReference type="NCBI Taxonomy" id="1081103"/>
    <lineage>
        <taxon>Eukaryota</taxon>
        <taxon>Fungi</taxon>
        <taxon>Dikarya</taxon>
        <taxon>Ascomycota</taxon>
        <taxon>Pezizomycotina</taxon>
        <taxon>Sordariomycetes</taxon>
        <taxon>Hypocreomycetidae</taxon>
        <taxon>Hypocreales</taxon>
        <taxon>Clavicipitaceae</taxon>
        <taxon>Metarhizium</taxon>
    </lineage>
</organism>
<feature type="transmembrane region" description="Helical" evidence="8">
    <location>
        <begin position="244"/>
        <end position="263"/>
    </location>
</feature>
<comment type="subcellular location">
    <subcellularLocation>
        <location evidence="1">Membrane</location>
        <topology evidence="1">Multi-pass membrane protein</topology>
    </subcellularLocation>
</comment>
<keyword evidence="3" id="KW-0813">Transport</keyword>
<feature type="region of interest" description="Disordered" evidence="7">
    <location>
        <begin position="1"/>
        <end position="24"/>
    </location>
</feature>
<dbReference type="InterPro" id="IPR025016">
    <property type="entry name" value="DUF3955"/>
</dbReference>
<dbReference type="InterPro" id="IPR009262">
    <property type="entry name" value="SLC35_F1/F2/F6"/>
</dbReference>
<feature type="compositionally biased region" description="Basic and acidic residues" evidence="7">
    <location>
        <begin position="1"/>
        <end position="11"/>
    </location>
</feature>
<evidence type="ECO:0000313" key="11">
    <source>
        <dbReference type="Proteomes" id="UP000030816"/>
    </source>
</evidence>
<feature type="transmembrane region" description="Helical" evidence="8">
    <location>
        <begin position="317"/>
        <end position="343"/>
    </location>
</feature>
<dbReference type="InterPro" id="IPR016053">
    <property type="entry name" value="Haem_Oase-like"/>
</dbReference>
<evidence type="ECO:0000256" key="7">
    <source>
        <dbReference type="SAM" id="MobiDB-lite"/>
    </source>
</evidence>
<dbReference type="PANTHER" id="PTHR23051">
    <property type="entry name" value="SOLUTE CARRIER FAMILY 35, MEMBER F5"/>
    <property type="match status" value="1"/>
</dbReference>
<dbReference type="RefSeq" id="XP_040681380.1">
    <property type="nucleotide sequence ID" value="XM_040821037.1"/>
</dbReference>
<name>A0A0B2X4G7_METAS</name>
<proteinExistence type="inferred from homology"/>
<dbReference type="InterPro" id="IPR002051">
    <property type="entry name" value="Haem_Oase"/>
</dbReference>
<feature type="region of interest" description="Disordered" evidence="7">
    <location>
        <begin position="877"/>
        <end position="930"/>
    </location>
</feature>
<dbReference type="SUPFAM" id="SSF48613">
    <property type="entry name" value="Heme oxygenase-like"/>
    <property type="match status" value="1"/>
</dbReference>
<dbReference type="Gene3D" id="1.20.910.10">
    <property type="entry name" value="Heme oxygenase-like"/>
    <property type="match status" value="1"/>
</dbReference>
<dbReference type="Proteomes" id="UP000030816">
    <property type="component" value="Unassembled WGS sequence"/>
</dbReference>
<dbReference type="OrthoDB" id="652091at2759"/>
<dbReference type="GO" id="GO:0000329">
    <property type="term" value="C:fungal-type vacuole membrane"/>
    <property type="evidence" value="ECO:0007669"/>
    <property type="project" value="TreeGrafter"/>
</dbReference>
<evidence type="ECO:0000256" key="4">
    <source>
        <dbReference type="ARBA" id="ARBA00022692"/>
    </source>
</evidence>
<dbReference type="EMBL" id="AZHE01000003">
    <property type="protein sequence ID" value="KHO00315.1"/>
    <property type="molecule type" value="Genomic_DNA"/>
</dbReference>
<keyword evidence="6 8" id="KW-0472">Membrane</keyword>
<dbReference type="Pfam" id="PF01126">
    <property type="entry name" value="Heme_oxygenase"/>
    <property type="match status" value="1"/>
</dbReference>
<evidence type="ECO:0000256" key="1">
    <source>
        <dbReference type="ARBA" id="ARBA00004141"/>
    </source>
</evidence>
<evidence type="ECO:0000256" key="3">
    <source>
        <dbReference type="ARBA" id="ARBA00022448"/>
    </source>
</evidence>
<sequence>MASSNLRHDGEEALAGSANETNSDPWLHSGHSFEAVEMTASADSSAAQSPLQSKQSTFWAGMGLGGVARRTLGVCLLLLTVFLWTLTNFLASFIFSDHTYDKPFFLVYINTSIFAISLIPMFAKYLVRKGVRGMRHDLVQMWNEYGQQSSYTAIAPEDDSLDNETLMAGNETAVGAIARPDETLSLRETAILSLEFCMLWFFANYFASACLEYTSVASVTILESTSSVWTLVFCALFRVDPFSVRKLVGVFASLVGVVLISTVDLSGKSDEDRGSFPHKTPGQVAIGDSMALLSAVIYGMYITVMKRRVGNEDRVDMRLFFGLVGLCNLALLWPLFFILHWTGIEPFQMPPSGKIWIIIIANSLASFVSDISWAFAMLLTTPLVVTVSQAAVCHDDSFGSRRCNLHRQSHKRPSTWWCGGSSTASHPPIHSGSSPTTPTATITKSCMRSTAGRADWTSKGQSYSDAMPYFDRTKPLDRVALRIQTGRKCEWRSSTSGITDGTRIPRSAEPQVRKSGQHQLNEEEDEDGMMMAFADISHMAFSDFRLDPSYSFRRDRPLAESIAIATRSLHARLNKLIIERLPLVLPPQAADSLTYASGLLHIAPIYATFESLWSDIVHGSFENSRDEREGSKPNKTIVSNGTREMLGVLYIPGLLRAERLVADIQSMTGWKEAATREQLEMIGKTGHLAEVVKHIKRAIKNKPHVLLAYSYILYMALFAGGRFIRATLESAGQEFWDTTAASCAMLTSQSRSSNEDLVDGMCNGQTGTPPRGSHGRQPLRFFHFDTAEDGEDLKRDYKRKLADCDASLSYQEKHDIVQEAICIFENMVLLVAQLDTVVATGPIRLPADSPTSVESATATVKQSLIHPRFRDSVVVAKERSARGARGSLNKESGMPSGRSDSEEDPKPGENKTPAAHMRDDALPSEPDNHPTMPATTDVELCSTVSKSVRFEKTLPHPSRSDLGGVADSAEDLTVGLTESLKMDSKRLRREHVTNCVLGVAIGTIFVGALLSGRRAASLETI</sequence>
<dbReference type="GO" id="GO:0006788">
    <property type="term" value="P:heme oxidation"/>
    <property type="evidence" value="ECO:0007669"/>
    <property type="project" value="InterPro"/>
</dbReference>
<protein>
    <submittedName>
        <fullName evidence="10">Heme oxygenase-like, multi-helical</fullName>
    </submittedName>
</protein>
<dbReference type="InterPro" id="IPR037185">
    <property type="entry name" value="EmrE-like"/>
</dbReference>
<evidence type="ECO:0000259" key="9">
    <source>
        <dbReference type="Pfam" id="PF13127"/>
    </source>
</evidence>
<feature type="transmembrane region" description="Helical" evidence="8">
    <location>
        <begin position="355"/>
        <end position="379"/>
    </location>
</feature>
<evidence type="ECO:0000256" key="8">
    <source>
        <dbReference type="SAM" id="Phobius"/>
    </source>
</evidence>
<feature type="region of interest" description="Disordered" evidence="7">
    <location>
        <begin position="492"/>
        <end position="525"/>
    </location>
</feature>
<feature type="transmembrane region" description="Helical" evidence="8">
    <location>
        <begin position="107"/>
        <end position="127"/>
    </location>
</feature>
<dbReference type="InterPro" id="IPR016084">
    <property type="entry name" value="Haem_Oase-like_multi-hlx"/>
</dbReference>
<feature type="transmembrane region" description="Helical" evidence="8">
    <location>
        <begin position="283"/>
        <end position="305"/>
    </location>
</feature>
<evidence type="ECO:0000256" key="6">
    <source>
        <dbReference type="ARBA" id="ARBA00023136"/>
    </source>
</evidence>
<dbReference type="GO" id="GO:0022857">
    <property type="term" value="F:transmembrane transporter activity"/>
    <property type="evidence" value="ECO:0007669"/>
    <property type="project" value="InterPro"/>
</dbReference>
<dbReference type="SUPFAM" id="SSF103481">
    <property type="entry name" value="Multidrug resistance efflux transporter EmrE"/>
    <property type="match status" value="1"/>
</dbReference>
<feature type="transmembrane region" description="Helical" evidence="8">
    <location>
        <begin position="705"/>
        <end position="724"/>
    </location>
</feature>
<dbReference type="STRING" id="1081103.A0A0B2X4G7"/>
<keyword evidence="5 8" id="KW-1133">Transmembrane helix</keyword>
<dbReference type="AlphaFoldDB" id="A0A0B2X4G7"/>
<reference evidence="10 11" key="1">
    <citation type="journal article" date="2014" name="Proc. Natl. Acad. Sci. U.S.A.">
        <title>Trajectory and genomic determinants of fungal-pathogen speciation and host adaptation.</title>
        <authorList>
            <person name="Hu X."/>
            <person name="Xiao G."/>
            <person name="Zheng P."/>
            <person name="Shang Y."/>
            <person name="Su Y."/>
            <person name="Zhang X."/>
            <person name="Liu X."/>
            <person name="Zhan S."/>
            <person name="St Leger R.J."/>
            <person name="Wang C."/>
        </authorList>
    </citation>
    <scope>NUCLEOTIDE SEQUENCE [LARGE SCALE GENOMIC DNA]</scope>
    <source>
        <strain evidence="10 11">ARSEF 1941</strain>
    </source>
</reference>
<dbReference type="HOGENOM" id="CLU_295960_0_0_1"/>
<keyword evidence="4 8" id="KW-0812">Transmembrane</keyword>
<evidence type="ECO:0000256" key="5">
    <source>
        <dbReference type="ARBA" id="ARBA00022989"/>
    </source>
</evidence>
<evidence type="ECO:0000313" key="10">
    <source>
        <dbReference type="EMBL" id="KHO00315.1"/>
    </source>
</evidence>
<dbReference type="PANTHER" id="PTHR23051:SF0">
    <property type="entry name" value="SOLUTE CARRIER FAMILY 35 MEMBER F5"/>
    <property type="match status" value="1"/>
</dbReference>
<feature type="transmembrane region" description="Helical" evidence="8">
    <location>
        <begin position="991"/>
        <end position="1010"/>
    </location>
</feature>
<dbReference type="Pfam" id="PF06027">
    <property type="entry name" value="SLC35F"/>
    <property type="match status" value="1"/>
</dbReference>
<evidence type="ECO:0000256" key="2">
    <source>
        <dbReference type="ARBA" id="ARBA00007863"/>
    </source>
</evidence>
<keyword evidence="11" id="KW-1185">Reference proteome</keyword>
<dbReference type="CDD" id="cd19165">
    <property type="entry name" value="HemeO"/>
    <property type="match status" value="1"/>
</dbReference>
<comment type="caution">
    <text evidence="10">The sequence shown here is derived from an EMBL/GenBank/DDBJ whole genome shotgun (WGS) entry which is preliminary data.</text>
</comment>
<feature type="domain" description="DUF3955" evidence="9">
    <location>
        <begin position="71"/>
        <end position="125"/>
    </location>
</feature>
<feature type="transmembrane region" description="Helical" evidence="8">
    <location>
        <begin position="72"/>
        <end position="95"/>
    </location>
</feature>
<dbReference type="Pfam" id="PF13127">
    <property type="entry name" value="DUF3955"/>
    <property type="match status" value="1"/>
</dbReference>
<comment type="similarity">
    <text evidence="2">Belongs to the SLC35F solute transporter family.</text>
</comment>
<accession>A0A0B2X4G7</accession>
<dbReference type="GeneID" id="63736693"/>
<gene>
    <name evidence="10" type="ORF">MAM_02238</name>
</gene>
<dbReference type="GO" id="GO:0004392">
    <property type="term" value="F:heme oxygenase (decyclizing) activity"/>
    <property type="evidence" value="ECO:0007669"/>
    <property type="project" value="InterPro"/>
</dbReference>